<evidence type="ECO:0000313" key="4">
    <source>
        <dbReference type="Proteomes" id="UP000297225"/>
    </source>
</evidence>
<dbReference type="Pfam" id="PF16344">
    <property type="entry name" value="FecR_C"/>
    <property type="match status" value="1"/>
</dbReference>
<evidence type="ECO:0000259" key="1">
    <source>
        <dbReference type="Pfam" id="PF04773"/>
    </source>
</evidence>
<dbReference type="GO" id="GO:0016989">
    <property type="term" value="F:sigma factor antagonist activity"/>
    <property type="evidence" value="ECO:0007669"/>
    <property type="project" value="TreeGrafter"/>
</dbReference>
<accession>A0A4Y8WMG3</accession>
<dbReference type="EMBL" id="SPNC01000242">
    <property type="protein sequence ID" value="TFH93950.1"/>
    <property type="molecule type" value="Genomic_DNA"/>
</dbReference>
<dbReference type="InterPro" id="IPR032508">
    <property type="entry name" value="FecR_C"/>
</dbReference>
<dbReference type="Gene3D" id="3.55.50.30">
    <property type="match status" value="1"/>
</dbReference>
<dbReference type="PANTHER" id="PTHR30273:SF2">
    <property type="entry name" value="PROTEIN FECR"/>
    <property type="match status" value="1"/>
</dbReference>
<name>A0A4Y8WMG3_9PORP</name>
<sequence length="408" mass="46334">MCHNSTKRELDNFICFMTTKSEYNQKIKRRLYALLVAKKVGALKDVEIVELRQLLKEFPEMQPIHDKFIEDESISMQYRLWRETRWSSKEGRSLVSKVSWQFRFLEQSKIWRPVAAVLFPALLLMGGWLLWRHDVPDDVNEPKKVIYASLDSTKWLESVILSEVEQSGIPDVAGSVSRDHLEEGKTYEVEDSGHRKQFSSDEKEFLVVLEDGTEMHLGYNTVLTYPPRFNGPTREVTLKGEAYVKVAKESRPFIIHTTNGKIKQFGTTFYVCAKAEDTSTEVVLIEGSVGIQRKSSTSSEMTMLNPKDRAIFGDAGSIFIESIDLLPYTSWDAGSILFDKMPLVRLMNVLSLWYDVKVSFADTITSQKTVSGSLSRKSGITDVLQALSATSDIEMELKDGVILVGRSK</sequence>
<dbReference type="OrthoDB" id="1493027at2"/>
<evidence type="ECO:0000313" key="3">
    <source>
        <dbReference type="EMBL" id="TFH93950.1"/>
    </source>
</evidence>
<dbReference type="Proteomes" id="UP000297225">
    <property type="component" value="Unassembled WGS sequence"/>
</dbReference>
<protein>
    <submittedName>
        <fullName evidence="3">FecR family protein</fullName>
    </submittedName>
</protein>
<feature type="domain" description="Protein FecR C-terminal" evidence="2">
    <location>
        <begin position="336"/>
        <end position="403"/>
    </location>
</feature>
<dbReference type="Pfam" id="PF04773">
    <property type="entry name" value="FecR"/>
    <property type="match status" value="1"/>
</dbReference>
<organism evidence="3 4">
    <name type="scientific">Porphyromonas levii</name>
    <dbReference type="NCBI Taxonomy" id="28114"/>
    <lineage>
        <taxon>Bacteria</taxon>
        <taxon>Pseudomonadati</taxon>
        <taxon>Bacteroidota</taxon>
        <taxon>Bacteroidia</taxon>
        <taxon>Bacteroidales</taxon>
        <taxon>Porphyromonadaceae</taxon>
        <taxon>Porphyromonas</taxon>
    </lineage>
</organism>
<gene>
    <name evidence="3" type="ORF">E4P47_09585</name>
</gene>
<dbReference type="PANTHER" id="PTHR30273">
    <property type="entry name" value="PERIPLASMIC SIGNAL SENSOR AND SIGMA FACTOR ACTIVATOR FECR-RELATED"/>
    <property type="match status" value="1"/>
</dbReference>
<dbReference type="InterPro" id="IPR006860">
    <property type="entry name" value="FecR"/>
</dbReference>
<keyword evidence="4" id="KW-1185">Reference proteome</keyword>
<dbReference type="STRING" id="1122973.GCA_000379925_01565"/>
<dbReference type="InterPro" id="IPR012373">
    <property type="entry name" value="Ferrdict_sens_TM"/>
</dbReference>
<comment type="caution">
    <text evidence="3">The sequence shown here is derived from an EMBL/GenBank/DDBJ whole genome shotgun (WGS) entry which is preliminary data.</text>
</comment>
<reference evidence="3 4" key="1">
    <citation type="submission" date="2019-03" db="EMBL/GenBank/DDBJ databases">
        <title>Porphyromonas levii Isolated from the Uterus of Dairy Cows.</title>
        <authorList>
            <person name="Francis A.M."/>
        </authorList>
    </citation>
    <scope>NUCLEOTIDE SEQUENCE [LARGE SCALE GENOMIC DNA]</scope>
    <source>
        <strain evidence="3 4">AF5678</strain>
    </source>
</reference>
<feature type="domain" description="FecR protein" evidence="1">
    <location>
        <begin position="206"/>
        <end position="289"/>
    </location>
</feature>
<dbReference type="Gene3D" id="2.60.120.1440">
    <property type="match status" value="1"/>
</dbReference>
<dbReference type="AlphaFoldDB" id="A0A4Y8WMG3"/>
<proteinExistence type="predicted"/>
<evidence type="ECO:0000259" key="2">
    <source>
        <dbReference type="Pfam" id="PF16344"/>
    </source>
</evidence>